<dbReference type="WBParaSite" id="ECPE_0000987201-mRNA-1">
    <property type="protein sequence ID" value="ECPE_0000987201-mRNA-1"/>
    <property type="gene ID" value="ECPE_0000987201"/>
</dbReference>
<proteinExistence type="predicted"/>
<organism evidence="1">
    <name type="scientific">Echinostoma caproni</name>
    <dbReference type="NCBI Taxonomy" id="27848"/>
    <lineage>
        <taxon>Eukaryota</taxon>
        <taxon>Metazoa</taxon>
        <taxon>Spiralia</taxon>
        <taxon>Lophotrochozoa</taxon>
        <taxon>Platyhelminthes</taxon>
        <taxon>Trematoda</taxon>
        <taxon>Digenea</taxon>
        <taxon>Plagiorchiida</taxon>
        <taxon>Echinostomata</taxon>
        <taxon>Echinostomatoidea</taxon>
        <taxon>Echinostomatidae</taxon>
        <taxon>Echinostoma</taxon>
    </lineage>
</organism>
<name>A0A183ASA6_9TREM</name>
<protein>
    <submittedName>
        <fullName evidence="1">Dynein_C domain-containing protein</fullName>
    </submittedName>
</protein>
<reference evidence="1" key="1">
    <citation type="submission" date="2016-06" db="UniProtKB">
        <authorList>
            <consortium name="WormBaseParasite"/>
        </authorList>
    </citation>
    <scope>IDENTIFICATION</scope>
</reference>
<evidence type="ECO:0000313" key="1">
    <source>
        <dbReference type="WBParaSite" id="ECPE_0000987201-mRNA-1"/>
    </source>
</evidence>
<dbReference type="AlphaFoldDB" id="A0A183ASA6"/>
<accession>A0A183ASA6</accession>
<sequence length="152" mass="17227">LEESPRCLLWWFVSLPVERLHKTAQSMLRYQLEERVTNLNQRLAATSASDSQAVIFHSIDAAVTLFLVDRMPMQWRESNAERLAQLTSNAILKQQTLMNSALAFPCASWLSCAIRRPICTLIGHLSTWNPHLTRFSLNNPGTNSSSQMLQVS</sequence>